<reference evidence="2 3" key="1">
    <citation type="journal article" date="2005" name="Nature">
        <title>Genome sequencing and analysis of Aspergillus oryzae.</title>
        <authorList>
            <person name="Machida M."/>
            <person name="Asai K."/>
            <person name="Sano M."/>
            <person name="Tanaka T."/>
            <person name="Kumagai T."/>
            <person name="Terai G."/>
            <person name="Kusumoto K."/>
            <person name="Arima T."/>
            <person name="Akita O."/>
            <person name="Kashiwagi Y."/>
            <person name="Abe K."/>
            <person name="Gomi K."/>
            <person name="Horiuchi H."/>
            <person name="Kitamoto K."/>
            <person name="Kobayashi T."/>
            <person name="Takeuchi M."/>
            <person name="Denning D.W."/>
            <person name="Galagan J.E."/>
            <person name="Nierman W.C."/>
            <person name="Yu J."/>
            <person name="Archer D.B."/>
            <person name="Bennett J.W."/>
            <person name="Bhatnagar D."/>
            <person name="Cleveland T.E."/>
            <person name="Fedorova N.D."/>
            <person name="Gotoh O."/>
            <person name="Horikawa H."/>
            <person name="Hosoyama A."/>
            <person name="Ichinomiya M."/>
            <person name="Igarashi R."/>
            <person name="Iwashita K."/>
            <person name="Juvvadi P.R."/>
            <person name="Kato M."/>
            <person name="Kato Y."/>
            <person name="Kin T."/>
            <person name="Kokubun A."/>
            <person name="Maeda H."/>
            <person name="Maeyama N."/>
            <person name="Maruyama J."/>
            <person name="Nagasaki H."/>
            <person name="Nakajima T."/>
            <person name="Oda K."/>
            <person name="Okada K."/>
            <person name="Paulsen I."/>
            <person name="Sakamoto K."/>
            <person name="Sawano T."/>
            <person name="Takahashi M."/>
            <person name="Takase K."/>
            <person name="Terabayashi Y."/>
            <person name="Wortman J."/>
            <person name="Yamada O."/>
            <person name="Yamagata Y."/>
            <person name="Anazawa H."/>
            <person name="Hata Y."/>
            <person name="Koide Y."/>
            <person name="Komori T."/>
            <person name="Koyama Y."/>
            <person name="Minetoki T."/>
            <person name="Suharnan S."/>
            <person name="Tanaka A."/>
            <person name="Isono K."/>
            <person name="Kuhara S."/>
            <person name="Ogasawara N."/>
            <person name="Kikuchi H."/>
        </authorList>
    </citation>
    <scope>NUCLEOTIDE SEQUENCE [LARGE SCALE GENOMIC DNA]</scope>
    <source>
        <strain evidence="3">ATCC 42149 / RIB 40</strain>
    </source>
</reference>
<evidence type="ECO:0000313" key="3">
    <source>
        <dbReference type="Proteomes" id="UP000006564"/>
    </source>
</evidence>
<organism evidence="2 3">
    <name type="scientific">Aspergillus oryzae (strain ATCC 42149 / RIB 40)</name>
    <name type="common">Yellow koji mold</name>
    <dbReference type="NCBI Taxonomy" id="510516"/>
    <lineage>
        <taxon>Eukaryota</taxon>
        <taxon>Fungi</taxon>
        <taxon>Dikarya</taxon>
        <taxon>Ascomycota</taxon>
        <taxon>Pezizomycotina</taxon>
        <taxon>Eurotiomycetes</taxon>
        <taxon>Eurotiomycetidae</taxon>
        <taxon>Eurotiales</taxon>
        <taxon>Aspergillaceae</taxon>
        <taxon>Aspergillus</taxon>
        <taxon>Aspergillus subgen. Circumdati</taxon>
    </lineage>
</organism>
<dbReference type="RefSeq" id="XP_023094190.1">
    <property type="nucleotide sequence ID" value="XM_023233642.1"/>
</dbReference>
<feature type="region of interest" description="Disordered" evidence="1">
    <location>
        <begin position="1"/>
        <end position="85"/>
    </location>
</feature>
<feature type="region of interest" description="Disordered" evidence="1">
    <location>
        <begin position="223"/>
        <end position="294"/>
    </location>
</feature>
<feature type="compositionally biased region" description="Acidic residues" evidence="1">
    <location>
        <begin position="223"/>
        <end position="234"/>
    </location>
</feature>
<evidence type="ECO:0000313" key="2">
    <source>
        <dbReference type="EMBL" id="BAE66306.1"/>
    </source>
</evidence>
<protein>
    <submittedName>
        <fullName evidence="2">DNA, SC010</fullName>
    </submittedName>
</protein>
<dbReference type="GeneID" id="5999573"/>
<feature type="compositionally biased region" description="Polar residues" evidence="1">
    <location>
        <begin position="72"/>
        <end position="85"/>
    </location>
</feature>
<accession>Q2TWR7</accession>
<dbReference type="EMBL" id="BA000056">
    <property type="protein sequence ID" value="BAE66306.1"/>
    <property type="molecule type" value="Genomic_DNA"/>
</dbReference>
<dbReference type="AlphaFoldDB" id="Q2TWR7"/>
<keyword evidence="3" id="KW-1185">Reference proteome</keyword>
<evidence type="ECO:0000256" key="1">
    <source>
        <dbReference type="SAM" id="MobiDB-lite"/>
    </source>
</evidence>
<sequence>MDPPQELDISASLSETVETRREQAGAKGALARGLLALQNRSSQLPSSSEPSHMSETTMAPESRGAEAALGATDTSAKPQNNPQAGHTFTVVVPDLSFYELDDDLNPPMDIAQALSGFIQNEASDHQLPVNDLAVASSLSIQIEDAEPGPSTRPADPESLEWPDEMLDSVNDNDTSEFDVIKSWFKGLVNPTMEDAVKYKAAKLQEKARETRVSNREALQLQDDEYDEFVGDEENPGLFVTPEPAQESSSHVQLPEQNESKLAAEPTEEPKKTTRKKRQNKISAEEKRRSMQFGLDVVLGKVDKKKVRKEAQG</sequence>
<name>Q2TWR7_ASPOR</name>
<dbReference type="KEGG" id="aor:AO090010000450"/>
<dbReference type="HOGENOM" id="CLU_891317_0_0_1"/>
<gene>
    <name evidence="2" type="ORF">AO090010000450</name>
</gene>
<proteinExistence type="predicted"/>
<dbReference type="EMBL" id="AP007175">
    <property type="protein sequence ID" value="BAE66306.1"/>
    <property type="molecule type" value="Genomic_DNA"/>
</dbReference>
<dbReference type="Proteomes" id="UP000006564">
    <property type="component" value="Chromosome 8"/>
</dbReference>
<dbReference type="VEuPathDB" id="FungiDB:AO090010000450"/>
<feature type="compositionally biased region" description="Low complexity" evidence="1">
    <location>
        <begin position="25"/>
        <end position="58"/>
    </location>
</feature>
<feature type="compositionally biased region" description="Polar residues" evidence="1">
    <location>
        <begin position="245"/>
        <end position="256"/>
    </location>
</feature>
<dbReference type="STRING" id="510516.Q2TWR7"/>